<dbReference type="OrthoDB" id="5405781at2759"/>
<feature type="transmembrane region" description="Helical" evidence="1">
    <location>
        <begin position="338"/>
        <end position="360"/>
    </location>
</feature>
<dbReference type="InterPro" id="IPR050879">
    <property type="entry name" value="Acyltransferase_3"/>
</dbReference>
<dbReference type="Pfam" id="PF01757">
    <property type="entry name" value="Acyl_transf_3"/>
    <property type="match status" value="1"/>
</dbReference>
<evidence type="ECO:0000259" key="2">
    <source>
        <dbReference type="Pfam" id="PF01757"/>
    </source>
</evidence>
<feature type="domain" description="Acyltransferase 3" evidence="2">
    <location>
        <begin position="8"/>
        <end position="390"/>
    </location>
</feature>
<keyword evidence="1" id="KW-0812">Transmembrane</keyword>
<keyword evidence="3" id="KW-0808">Transferase</keyword>
<feature type="transmembrane region" description="Helical" evidence="1">
    <location>
        <begin position="380"/>
        <end position="404"/>
    </location>
</feature>
<feature type="transmembrane region" description="Helical" evidence="1">
    <location>
        <begin position="175"/>
        <end position="197"/>
    </location>
</feature>
<feature type="transmembrane region" description="Helical" evidence="1">
    <location>
        <begin position="7"/>
        <end position="26"/>
    </location>
</feature>
<evidence type="ECO:0000313" key="4">
    <source>
        <dbReference type="Proteomes" id="UP000799766"/>
    </source>
</evidence>
<dbReference type="AlphaFoldDB" id="A0A6A6P371"/>
<keyword evidence="4" id="KW-1185">Reference proteome</keyword>
<keyword evidence="1" id="KW-0472">Membrane</keyword>
<dbReference type="InterPro" id="IPR002656">
    <property type="entry name" value="Acyl_transf_3_dom"/>
</dbReference>
<gene>
    <name evidence="3" type="ORF">BDY21DRAFT_219583</name>
</gene>
<feature type="transmembrane region" description="Helical" evidence="1">
    <location>
        <begin position="256"/>
        <end position="272"/>
    </location>
</feature>
<protein>
    <submittedName>
        <fullName evidence="3">Acyltransferase</fullName>
    </submittedName>
</protein>
<accession>A0A6A6P371</accession>
<keyword evidence="3" id="KW-0012">Acyltransferase</keyword>
<feature type="transmembrane region" description="Helical" evidence="1">
    <location>
        <begin position="300"/>
        <end position="317"/>
    </location>
</feature>
<feature type="transmembrane region" description="Helical" evidence="1">
    <location>
        <begin position="59"/>
        <end position="76"/>
    </location>
</feature>
<organism evidence="3 4">
    <name type="scientific">Lineolata rhizophorae</name>
    <dbReference type="NCBI Taxonomy" id="578093"/>
    <lineage>
        <taxon>Eukaryota</taxon>
        <taxon>Fungi</taxon>
        <taxon>Dikarya</taxon>
        <taxon>Ascomycota</taxon>
        <taxon>Pezizomycotina</taxon>
        <taxon>Dothideomycetes</taxon>
        <taxon>Dothideomycetes incertae sedis</taxon>
        <taxon>Lineolatales</taxon>
        <taxon>Lineolataceae</taxon>
        <taxon>Lineolata</taxon>
    </lineage>
</organism>
<keyword evidence="1" id="KW-1133">Transmembrane helix</keyword>
<dbReference type="GO" id="GO:0016747">
    <property type="term" value="F:acyltransferase activity, transferring groups other than amino-acyl groups"/>
    <property type="evidence" value="ECO:0007669"/>
    <property type="project" value="InterPro"/>
</dbReference>
<name>A0A6A6P371_9PEZI</name>
<feature type="transmembrane region" description="Helical" evidence="1">
    <location>
        <begin position="105"/>
        <end position="125"/>
    </location>
</feature>
<evidence type="ECO:0000256" key="1">
    <source>
        <dbReference type="SAM" id="Phobius"/>
    </source>
</evidence>
<evidence type="ECO:0000313" key="3">
    <source>
        <dbReference type="EMBL" id="KAF2458426.1"/>
    </source>
</evidence>
<dbReference type="PANTHER" id="PTHR23028:SF128">
    <property type="entry name" value="ACYLTRANSFERASE 3 DOMAIN-CONTAINING PROTEIN"/>
    <property type="match status" value="1"/>
</dbReference>
<dbReference type="Proteomes" id="UP000799766">
    <property type="component" value="Unassembled WGS sequence"/>
</dbReference>
<proteinExistence type="predicted"/>
<dbReference type="EMBL" id="MU001678">
    <property type="protein sequence ID" value="KAF2458426.1"/>
    <property type="molecule type" value="Genomic_DNA"/>
</dbReference>
<dbReference type="PANTHER" id="PTHR23028">
    <property type="entry name" value="ACETYLTRANSFERASE"/>
    <property type="match status" value="1"/>
</dbReference>
<sequence>MGNKKDVLWVEGLRGIASFMVIMTHFTRAWDPWQFSPADSDGGTPRIIQWPVIRIPGQGRLGVTIFGFLTGFVCALKPLRYARERNYNAGLTSVAKSAFRRPPRLIMPAAIAMCIAWTLAQFGAYRVATRCDAQWLRDASPHVDGHSLWFEIKRLFFVFLATWTNGHMDYDDHQWALLPLLKGSMIVYVALAATMFMKYRYRMLVYFLMMAYWHQSPKPDTETFGLQMFYGMVLSDTANEPKFHALMAKYKWQRKVLCVVLLVLGLFVGSYPNSNAHFKPWSNTLKMIAEKIFPPNTNTGKRYSALGVDMVIFAIFMSPSTKELLSNRLFLYFGKNSFAVYLIHGTLLRTLLCWMVYGTISGEPFPMKKDDEGNDVPVAWLKRASFGVMTFWILVWLLIVYACAHAWTKYVDAWCARVTQKLENRMFESEESEKGAVRDQAGNRPLLPQ</sequence>
<reference evidence="3" key="1">
    <citation type="journal article" date="2020" name="Stud. Mycol.">
        <title>101 Dothideomycetes genomes: a test case for predicting lifestyles and emergence of pathogens.</title>
        <authorList>
            <person name="Haridas S."/>
            <person name="Albert R."/>
            <person name="Binder M."/>
            <person name="Bloem J."/>
            <person name="Labutti K."/>
            <person name="Salamov A."/>
            <person name="Andreopoulos B."/>
            <person name="Baker S."/>
            <person name="Barry K."/>
            <person name="Bills G."/>
            <person name="Bluhm B."/>
            <person name="Cannon C."/>
            <person name="Castanera R."/>
            <person name="Culley D."/>
            <person name="Daum C."/>
            <person name="Ezra D."/>
            <person name="Gonzalez J."/>
            <person name="Henrissat B."/>
            <person name="Kuo A."/>
            <person name="Liang C."/>
            <person name="Lipzen A."/>
            <person name="Lutzoni F."/>
            <person name="Magnuson J."/>
            <person name="Mondo S."/>
            <person name="Nolan M."/>
            <person name="Ohm R."/>
            <person name="Pangilinan J."/>
            <person name="Park H.-J."/>
            <person name="Ramirez L."/>
            <person name="Alfaro M."/>
            <person name="Sun H."/>
            <person name="Tritt A."/>
            <person name="Yoshinaga Y."/>
            <person name="Zwiers L.-H."/>
            <person name="Turgeon B."/>
            <person name="Goodwin S."/>
            <person name="Spatafora J."/>
            <person name="Crous P."/>
            <person name="Grigoriev I."/>
        </authorList>
    </citation>
    <scope>NUCLEOTIDE SEQUENCE</scope>
    <source>
        <strain evidence="3">ATCC 16933</strain>
    </source>
</reference>